<feature type="binding site" evidence="7">
    <location>
        <position position="173"/>
    </location>
    <ligand>
        <name>substrate</name>
    </ligand>
</feature>
<dbReference type="AlphaFoldDB" id="A0A7X1FYL4"/>
<comment type="caution">
    <text evidence="9">The sequence shown here is derived from an EMBL/GenBank/DDBJ whole genome shotgun (WGS) entry which is preliminary data.</text>
</comment>
<feature type="binding site" evidence="7">
    <location>
        <position position="254"/>
    </location>
    <ligand>
        <name>substrate</name>
    </ligand>
</feature>
<feature type="domain" description="HTH cro/C1-type" evidence="8">
    <location>
        <begin position="19"/>
        <end position="73"/>
    </location>
</feature>
<gene>
    <name evidence="7" type="primary">aroK</name>
    <name evidence="9" type="ORF">H7F53_09110</name>
</gene>
<keyword evidence="2 7" id="KW-0808">Transferase</keyword>
<keyword evidence="5 7" id="KW-0067">ATP-binding</keyword>
<organism evidence="9 10">
    <name type="scientific">Novosphingobium piscinae</name>
    <dbReference type="NCBI Taxonomy" id="1507448"/>
    <lineage>
        <taxon>Bacteria</taxon>
        <taxon>Pseudomonadati</taxon>
        <taxon>Pseudomonadota</taxon>
        <taxon>Alphaproteobacteria</taxon>
        <taxon>Sphingomonadales</taxon>
        <taxon>Sphingomonadaceae</taxon>
        <taxon>Novosphingobium</taxon>
    </lineage>
</organism>
<dbReference type="Gene3D" id="1.10.260.40">
    <property type="entry name" value="lambda repressor-like DNA-binding domains"/>
    <property type="match status" value="1"/>
</dbReference>
<feature type="binding site" evidence="7">
    <location>
        <position position="131"/>
    </location>
    <ligand>
        <name>Mg(2+)</name>
        <dbReference type="ChEBI" id="CHEBI:18420"/>
    </ligand>
</feature>
<dbReference type="EC" id="2.7.1.71" evidence="7"/>
<dbReference type="Pfam" id="PF13560">
    <property type="entry name" value="HTH_31"/>
    <property type="match status" value="1"/>
</dbReference>
<comment type="subunit">
    <text evidence="7">Monomer.</text>
</comment>
<dbReference type="GO" id="GO:0005829">
    <property type="term" value="C:cytosol"/>
    <property type="evidence" value="ECO:0007669"/>
    <property type="project" value="TreeGrafter"/>
</dbReference>
<keyword evidence="7" id="KW-0460">Magnesium</keyword>
<dbReference type="Pfam" id="PF01202">
    <property type="entry name" value="SKI"/>
    <property type="match status" value="1"/>
</dbReference>
<dbReference type="InterPro" id="IPR010982">
    <property type="entry name" value="Lambda_DNA-bd_dom_sf"/>
</dbReference>
<keyword evidence="10" id="KW-1185">Reference proteome</keyword>
<keyword evidence="3 7" id="KW-0547">Nucleotide-binding</keyword>
<dbReference type="HAMAP" id="MF_00109">
    <property type="entry name" value="Shikimate_kinase"/>
    <property type="match status" value="1"/>
</dbReference>
<comment type="caution">
    <text evidence="7">Lacks conserved residue(s) required for the propagation of feature annotation.</text>
</comment>
<comment type="cofactor">
    <cofactor evidence="7">
        <name>Mg(2+)</name>
        <dbReference type="ChEBI" id="CHEBI:18420"/>
    </cofactor>
    <text evidence="7">Binds 1 Mg(2+) ion per subunit.</text>
</comment>
<evidence type="ECO:0000313" key="10">
    <source>
        <dbReference type="Proteomes" id="UP000551327"/>
    </source>
</evidence>
<comment type="similarity">
    <text evidence="7">Belongs to the shikimate kinase family.</text>
</comment>
<dbReference type="Proteomes" id="UP000551327">
    <property type="component" value="Unassembled WGS sequence"/>
</dbReference>
<name>A0A7X1FYL4_9SPHN</name>
<reference evidence="9 10" key="1">
    <citation type="submission" date="2020-08" db="EMBL/GenBank/DDBJ databases">
        <title>The genome sequence of type strain Novosphingobium piscinae KCTC 42194.</title>
        <authorList>
            <person name="Liu Y."/>
        </authorList>
    </citation>
    <scope>NUCLEOTIDE SEQUENCE [LARGE SCALE GENOMIC DNA]</scope>
    <source>
        <strain evidence="9 10">KCTC 42194</strain>
    </source>
</reference>
<proteinExistence type="inferred from homology"/>
<dbReference type="PANTHER" id="PTHR21087:SF16">
    <property type="entry name" value="SHIKIMATE KINASE 1, CHLOROPLASTIC"/>
    <property type="match status" value="1"/>
</dbReference>
<comment type="subcellular location">
    <subcellularLocation>
        <location evidence="7">Cytoplasm</location>
    </subcellularLocation>
</comment>
<keyword evidence="1 7" id="KW-0028">Amino-acid biosynthesis</keyword>
<dbReference type="GO" id="GO:0005524">
    <property type="term" value="F:ATP binding"/>
    <property type="evidence" value="ECO:0007669"/>
    <property type="project" value="UniProtKB-UniRule"/>
</dbReference>
<dbReference type="Gene3D" id="3.40.50.300">
    <property type="entry name" value="P-loop containing nucleotide triphosphate hydrolases"/>
    <property type="match status" value="1"/>
</dbReference>
<dbReference type="GO" id="GO:0008652">
    <property type="term" value="P:amino acid biosynthetic process"/>
    <property type="evidence" value="ECO:0007669"/>
    <property type="project" value="UniProtKB-KW"/>
</dbReference>
<sequence length="287" mass="30560">MADTNPDGFTGGEEIGQQLRSARALVGLTRKQLAAASGASERYLATLEGGSGNPSVGMLIAIADALNLAPAELLPMGGERDVVTAKLVGQLRRLPVDRAQEVLAALGRPQDIPARKAGRISLIGLRGAGKSSLGLALAERLQLPFFEVSKEVERRYGGSIGIMMEINGPQALRRYEAEVLDELLERNPAAVIAAPGAIVSSPALYDQLLGSTWSVWLEATPEDHMQRVVDQGDLRPMSGNRAAMNDLKTILAARSAEYARADVRIDTSAQDFAATLNLLEKAVRALL</sequence>
<dbReference type="InterPro" id="IPR000623">
    <property type="entry name" value="Shikimate_kinase/TSH1"/>
</dbReference>
<evidence type="ECO:0000256" key="5">
    <source>
        <dbReference type="ARBA" id="ARBA00022840"/>
    </source>
</evidence>
<dbReference type="SMART" id="SM00530">
    <property type="entry name" value="HTH_XRE"/>
    <property type="match status" value="1"/>
</dbReference>
<dbReference type="PROSITE" id="PS50943">
    <property type="entry name" value="HTH_CROC1"/>
    <property type="match status" value="1"/>
</dbReference>
<evidence type="ECO:0000256" key="4">
    <source>
        <dbReference type="ARBA" id="ARBA00022777"/>
    </source>
</evidence>
<dbReference type="InterPro" id="IPR027417">
    <property type="entry name" value="P-loop_NTPase"/>
</dbReference>
<dbReference type="GO" id="GO:0009073">
    <property type="term" value="P:aromatic amino acid family biosynthetic process"/>
    <property type="evidence" value="ECO:0007669"/>
    <property type="project" value="UniProtKB-KW"/>
</dbReference>
<evidence type="ECO:0000256" key="6">
    <source>
        <dbReference type="ARBA" id="ARBA00023141"/>
    </source>
</evidence>
<dbReference type="SUPFAM" id="SSF47413">
    <property type="entry name" value="lambda repressor-like DNA-binding domains"/>
    <property type="match status" value="1"/>
</dbReference>
<keyword evidence="4 7" id="KW-0418">Kinase</keyword>
<evidence type="ECO:0000256" key="2">
    <source>
        <dbReference type="ARBA" id="ARBA00022679"/>
    </source>
</evidence>
<comment type="pathway">
    <text evidence="7">Metabolic intermediate biosynthesis; chorismate biosynthesis; chorismate from D-erythrose 4-phosphate and phosphoenolpyruvate: step 5/7.</text>
</comment>
<dbReference type="GO" id="GO:0004765">
    <property type="term" value="F:shikimate kinase activity"/>
    <property type="evidence" value="ECO:0007669"/>
    <property type="project" value="UniProtKB-UniRule"/>
</dbReference>
<evidence type="ECO:0000256" key="3">
    <source>
        <dbReference type="ARBA" id="ARBA00022741"/>
    </source>
</evidence>
<evidence type="ECO:0000259" key="8">
    <source>
        <dbReference type="PROSITE" id="PS50943"/>
    </source>
</evidence>
<evidence type="ECO:0000256" key="1">
    <source>
        <dbReference type="ARBA" id="ARBA00022605"/>
    </source>
</evidence>
<comment type="function">
    <text evidence="7">Catalyzes the specific phosphorylation of the 3-hydroxyl group of shikimic acid using ATP as a cosubstrate.</text>
</comment>
<comment type="catalytic activity">
    <reaction evidence="7">
        <text>shikimate + ATP = 3-phosphoshikimate + ADP + H(+)</text>
        <dbReference type="Rhea" id="RHEA:13121"/>
        <dbReference type="ChEBI" id="CHEBI:15378"/>
        <dbReference type="ChEBI" id="CHEBI:30616"/>
        <dbReference type="ChEBI" id="CHEBI:36208"/>
        <dbReference type="ChEBI" id="CHEBI:145989"/>
        <dbReference type="ChEBI" id="CHEBI:456216"/>
        <dbReference type="EC" id="2.7.1.71"/>
    </reaction>
</comment>
<keyword evidence="6 7" id="KW-0057">Aromatic amino acid biosynthesis</keyword>
<keyword evidence="7" id="KW-0963">Cytoplasm</keyword>
<dbReference type="RefSeq" id="WP_185679161.1">
    <property type="nucleotide sequence ID" value="NZ_JACLAX010000007.1"/>
</dbReference>
<dbReference type="GO" id="GO:0009423">
    <property type="term" value="P:chorismate biosynthetic process"/>
    <property type="evidence" value="ECO:0007669"/>
    <property type="project" value="UniProtKB-UniRule"/>
</dbReference>
<dbReference type="GO" id="GO:0000287">
    <property type="term" value="F:magnesium ion binding"/>
    <property type="evidence" value="ECO:0007669"/>
    <property type="project" value="UniProtKB-UniRule"/>
</dbReference>
<feature type="binding site" evidence="7">
    <location>
        <position position="196"/>
    </location>
    <ligand>
        <name>substrate</name>
    </ligand>
</feature>
<dbReference type="CDD" id="cd00093">
    <property type="entry name" value="HTH_XRE"/>
    <property type="match status" value="1"/>
</dbReference>
<dbReference type="PANTHER" id="PTHR21087">
    <property type="entry name" value="SHIKIMATE KINASE"/>
    <property type="match status" value="1"/>
</dbReference>
<feature type="binding site" evidence="7">
    <location>
        <position position="270"/>
    </location>
    <ligand>
        <name>ATP</name>
        <dbReference type="ChEBI" id="CHEBI:30616"/>
    </ligand>
</feature>
<dbReference type="InterPro" id="IPR001387">
    <property type="entry name" value="Cro/C1-type_HTH"/>
</dbReference>
<evidence type="ECO:0000256" key="7">
    <source>
        <dbReference type="HAMAP-Rule" id="MF_00109"/>
    </source>
</evidence>
<evidence type="ECO:0000313" key="9">
    <source>
        <dbReference type="EMBL" id="MBC2669301.1"/>
    </source>
</evidence>
<dbReference type="NCBIfam" id="NF006015">
    <property type="entry name" value="PRK08154.1"/>
    <property type="match status" value="1"/>
</dbReference>
<feature type="binding site" evidence="7">
    <location>
        <position position="235"/>
    </location>
    <ligand>
        <name>ATP</name>
        <dbReference type="ChEBI" id="CHEBI:30616"/>
    </ligand>
</feature>
<dbReference type="PRINTS" id="PR01100">
    <property type="entry name" value="SHIKIMTKNASE"/>
</dbReference>
<keyword evidence="7" id="KW-0479">Metal-binding</keyword>
<dbReference type="GO" id="GO:0003677">
    <property type="term" value="F:DNA binding"/>
    <property type="evidence" value="ECO:0007669"/>
    <property type="project" value="InterPro"/>
</dbReference>
<dbReference type="EMBL" id="JACLAX010000007">
    <property type="protein sequence ID" value="MBC2669301.1"/>
    <property type="molecule type" value="Genomic_DNA"/>
</dbReference>
<dbReference type="UniPathway" id="UPA00053">
    <property type="reaction ID" value="UER00088"/>
</dbReference>
<dbReference type="InterPro" id="IPR031322">
    <property type="entry name" value="Shikimate/glucono_kinase"/>
</dbReference>
<feature type="binding site" evidence="7">
    <location>
        <begin position="127"/>
        <end position="132"/>
    </location>
    <ligand>
        <name>ATP</name>
        <dbReference type="ChEBI" id="CHEBI:30616"/>
    </ligand>
</feature>
<dbReference type="SUPFAM" id="SSF52540">
    <property type="entry name" value="P-loop containing nucleoside triphosphate hydrolases"/>
    <property type="match status" value="1"/>
</dbReference>
<protein>
    <recommendedName>
        <fullName evidence="7">Shikimate kinase</fullName>
        <shortName evidence="7">SK</shortName>
        <ecNumber evidence="7">2.7.1.71</ecNumber>
    </recommendedName>
</protein>
<accession>A0A7X1FYL4</accession>